<dbReference type="Proteomes" id="UP000633136">
    <property type="component" value="Unassembled WGS sequence"/>
</dbReference>
<dbReference type="InterPro" id="IPR027051">
    <property type="entry name" value="XdhC_Rossmann_dom"/>
</dbReference>
<evidence type="ECO:0000313" key="4">
    <source>
        <dbReference type="EMBL" id="GGE69482.1"/>
    </source>
</evidence>
<feature type="domain" description="XdhC Rossmann" evidence="3">
    <location>
        <begin position="227"/>
        <end position="374"/>
    </location>
</feature>
<protein>
    <submittedName>
        <fullName evidence="4">Xanthine dehydrogenase</fullName>
    </submittedName>
</protein>
<keyword evidence="5" id="KW-1185">Reference proteome</keyword>
<dbReference type="RefSeq" id="WP_188684489.1">
    <property type="nucleotide sequence ID" value="NZ_BMIS01000006.1"/>
</dbReference>
<sequence length="404" mass="42827">MRELASRLRDAWGAGEPVALATVVSTFRSAPRDPGASMLVTAQGEVVGSVSGGCVEGALYETGREVLETGAPRLERYGVSDDDAFSVGLTCGGTLEIFVERVSPREFPELGGVLADMEAGRPVAVATVVDHPDAAQRGRRAVLRPEDPGPGCEALGASSPGNPVSGGLAPAFSFGWEDERAEHAVLQDARALLEAGRSGILEYSPAGERQGPGQRIFVSSFAPRDRMIIFGAIDFAAAVAEIGAFLGYCVTVCDARPVFATAERFPHAEEVVVQWPDEYLRQEKEAGRIDGSTVLCVLTHEAKFDVPVLQEALSGPPLGYIGVMGSRRTHEERLRRLGEAGLREEQLERLSSPIGLDLGGRTPAETAVSIAAEIVASRRGGSGLPLRERHGPIHRSAEVSELKG</sequence>
<dbReference type="PANTHER" id="PTHR30388:SF4">
    <property type="entry name" value="MOLYBDENUM COFACTOR INSERTION CHAPERONE PAOD"/>
    <property type="match status" value="1"/>
</dbReference>
<feature type="region of interest" description="Disordered" evidence="1">
    <location>
        <begin position="381"/>
        <end position="404"/>
    </location>
</feature>
<evidence type="ECO:0000256" key="1">
    <source>
        <dbReference type="SAM" id="MobiDB-lite"/>
    </source>
</evidence>
<dbReference type="AlphaFoldDB" id="A0A917ATJ9"/>
<dbReference type="EMBL" id="BMIS01000006">
    <property type="protein sequence ID" value="GGE69482.1"/>
    <property type="molecule type" value="Genomic_DNA"/>
</dbReference>
<dbReference type="Gene3D" id="3.40.50.720">
    <property type="entry name" value="NAD(P)-binding Rossmann-like Domain"/>
    <property type="match status" value="1"/>
</dbReference>
<dbReference type="InterPro" id="IPR003777">
    <property type="entry name" value="XdhC_CoxI"/>
</dbReference>
<reference evidence="4" key="1">
    <citation type="journal article" date="2014" name="Int. J. Syst. Evol. Microbiol.">
        <title>Complete genome sequence of Corynebacterium casei LMG S-19264T (=DSM 44701T), isolated from a smear-ripened cheese.</title>
        <authorList>
            <consortium name="US DOE Joint Genome Institute (JGI-PGF)"/>
            <person name="Walter F."/>
            <person name="Albersmeier A."/>
            <person name="Kalinowski J."/>
            <person name="Ruckert C."/>
        </authorList>
    </citation>
    <scope>NUCLEOTIDE SEQUENCE</scope>
    <source>
        <strain evidence="4">CGMCC 1.15388</strain>
    </source>
</reference>
<name>A0A917ATJ9_9MICC</name>
<comment type="caution">
    <text evidence="4">The sequence shown here is derived from an EMBL/GenBank/DDBJ whole genome shotgun (WGS) entry which is preliminary data.</text>
</comment>
<feature type="domain" description="XdhC- CoxI" evidence="2">
    <location>
        <begin position="12"/>
        <end position="78"/>
    </location>
</feature>
<evidence type="ECO:0000259" key="3">
    <source>
        <dbReference type="Pfam" id="PF13478"/>
    </source>
</evidence>
<dbReference type="PANTHER" id="PTHR30388">
    <property type="entry name" value="ALDEHYDE OXIDOREDUCTASE MOLYBDENUM COFACTOR ASSEMBLY PROTEIN"/>
    <property type="match status" value="1"/>
</dbReference>
<dbReference type="Pfam" id="PF02625">
    <property type="entry name" value="XdhC_CoxI"/>
    <property type="match status" value="1"/>
</dbReference>
<reference evidence="4" key="2">
    <citation type="submission" date="2020-09" db="EMBL/GenBank/DDBJ databases">
        <authorList>
            <person name="Sun Q."/>
            <person name="Zhou Y."/>
        </authorList>
    </citation>
    <scope>NUCLEOTIDE SEQUENCE</scope>
    <source>
        <strain evidence="4">CGMCC 1.15388</strain>
    </source>
</reference>
<proteinExistence type="predicted"/>
<gene>
    <name evidence="4" type="ORF">GCM10011401_16040</name>
</gene>
<dbReference type="Pfam" id="PF13478">
    <property type="entry name" value="XdhC_C"/>
    <property type="match status" value="1"/>
</dbReference>
<evidence type="ECO:0000313" key="5">
    <source>
        <dbReference type="Proteomes" id="UP000633136"/>
    </source>
</evidence>
<accession>A0A917ATJ9</accession>
<feature type="compositionally biased region" description="Basic and acidic residues" evidence="1">
    <location>
        <begin position="386"/>
        <end position="404"/>
    </location>
</feature>
<dbReference type="InterPro" id="IPR052698">
    <property type="entry name" value="MoCofactor_Util/Proc"/>
</dbReference>
<evidence type="ECO:0000259" key="2">
    <source>
        <dbReference type="Pfam" id="PF02625"/>
    </source>
</evidence>
<organism evidence="4 5">
    <name type="scientific">Nesterenkonia cremea</name>
    <dbReference type="NCBI Taxonomy" id="1882340"/>
    <lineage>
        <taxon>Bacteria</taxon>
        <taxon>Bacillati</taxon>
        <taxon>Actinomycetota</taxon>
        <taxon>Actinomycetes</taxon>
        <taxon>Micrococcales</taxon>
        <taxon>Micrococcaceae</taxon>
        <taxon>Nesterenkonia</taxon>
    </lineage>
</organism>